<keyword evidence="8" id="KW-0732">Signal</keyword>
<sequence>MATAVKRKTIYEEQREQGVTRREFLKVATAITMALGLKLKMVPTVVHAMETRPRLPVIWMDFQSCSGPTESFIRSYQPNMQKVLFDMIALEYNGALMAGSGTAAEEHILKIMNEYPGEYILAAEGSLPLLPGALTIAGRPAEETFREVAAKAKAVVAMGSCATWGGIPAAKPNPTLAKAVTDFVPPGVPFIRIPGCPPIGEVMTNTLAHIVIFGTLPEVDELARPKAYYRHRLHDKCQRRPFFDAGLYAETFNDEGARQGYCLYKLGCRGPTTYNACAELRWNGGLSWPIQSGHPCIGCAAPNFWDEAPFYARVVQLPGTQTTINPERVGAVMTGAVAAGIAVHAAATVITKGRITKKKTDVKAQEDIEIGQ</sequence>
<dbReference type="PROSITE" id="PS51318">
    <property type="entry name" value="TAT"/>
    <property type="match status" value="1"/>
</dbReference>
<dbReference type="GO" id="GO:0008901">
    <property type="term" value="F:ferredoxin hydrogenase activity"/>
    <property type="evidence" value="ECO:0007669"/>
    <property type="project" value="InterPro"/>
</dbReference>
<evidence type="ECO:0000313" key="18">
    <source>
        <dbReference type="Proteomes" id="UP000244338"/>
    </source>
</evidence>
<proteinExistence type="inferred from homology"/>
<feature type="binding site" evidence="13">
    <location>
        <position position="65"/>
    </location>
    <ligand>
        <name>[4Fe-4S] cluster</name>
        <dbReference type="ChEBI" id="CHEBI:49883"/>
        <label>1</label>
    </ligand>
</feature>
<dbReference type="SUPFAM" id="SSF56770">
    <property type="entry name" value="HydA/Nqo6-like"/>
    <property type="match status" value="1"/>
</dbReference>
<dbReference type="Proteomes" id="UP000244338">
    <property type="component" value="Unassembled WGS sequence"/>
</dbReference>
<feature type="transmembrane region" description="Helical" evidence="14">
    <location>
        <begin position="329"/>
        <end position="350"/>
    </location>
</feature>
<keyword evidence="6 13" id="KW-0004">4Fe-4S</keyword>
<evidence type="ECO:0000256" key="12">
    <source>
        <dbReference type="ARBA" id="ARBA00023136"/>
    </source>
</evidence>
<evidence type="ECO:0000259" key="16">
    <source>
        <dbReference type="Pfam" id="PF14720"/>
    </source>
</evidence>
<comment type="subcellular location">
    <subcellularLocation>
        <location evidence="2">Cell membrane</location>
    </subcellularLocation>
</comment>
<feature type="binding site" evidence="13">
    <location>
        <position position="196"/>
    </location>
    <ligand>
        <name>[4Fe-4S] cluster</name>
        <dbReference type="ChEBI" id="CHEBI:49883"/>
        <label>1</label>
    </ligand>
</feature>
<dbReference type="PANTHER" id="PTHR30013:SF6">
    <property type="entry name" value="HYDROGENASE-1 SMALL CHAIN"/>
    <property type="match status" value="1"/>
</dbReference>
<evidence type="ECO:0000256" key="11">
    <source>
        <dbReference type="ARBA" id="ARBA00023014"/>
    </source>
</evidence>
<feature type="binding site" evidence="13">
    <location>
        <position position="296"/>
    </location>
    <ligand>
        <name>[3Fe-4S] cluster</name>
        <dbReference type="ChEBI" id="CHEBI:21137"/>
    </ligand>
</feature>
<feature type="binding site" evidence="13">
    <location>
        <position position="237"/>
    </location>
    <ligand>
        <name>[4Fe-4S] cluster</name>
        <dbReference type="ChEBI" id="CHEBI:49883"/>
        <label>2</label>
    </ligand>
</feature>
<organism evidence="17 18">
    <name type="scientific">Candidatus Carbonibacillus altaicus</name>
    <dbReference type="NCBI Taxonomy" id="2163959"/>
    <lineage>
        <taxon>Bacteria</taxon>
        <taxon>Bacillati</taxon>
        <taxon>Bacillota</taxon>
        <taxon>Bacilli</taxon>
        <taxon>Bacillales</taxon>
        <taxon>Candidatus Carbonibacillus</taxon>
    </lineage>
</organism>
<keyword evidence="9" id="KW-0560">Oxidoreductase</keyword>
<evidence type="ECO:0000259" key="15">
    <source>
        <dbReference type="Pfam" id="PF01058"/>
    </source>
</evidence>
<feature type="binding site" evidence="13">
    <location>
        <position position="277"/>
    </location>
    <ligand>
        <name>[3Fe-4S] cluster</name>
        <dbReference type="ChEBI" id="CHEBI:21137"/>
    </ligand>
</feature>
<dbReference type="InterPro" id="IPR001821">
    <property type="entry name" value="NiFe_hydrogenase_ssu"/>
</dbReference>
<comment type="subunit">
    <text evidence="4">Heterodimer of a large and a small subunit.</text>
</comment>
<feature type="binding site" evidence="13">
    <location>
        <position position="161"/>
    </location>
    <ligand>
        <name>[4Fe-4S] cluster</name>
        <dbReference type="ChEBI" id="CHEBI:49883"/>
        <label>1</label>
    </ligand>
</feature>
<dbReference type="PANTHER" id="PTHR30013">
    <property type="entry name" value="NIFE / NIFESE HYDROGENASE SMALL SUBUNIT FAMILY MEMBER"/>
    <property type="match status" value="1"/>
</dbReference>
<dbReference type="GO" id="GO:0046872">
    <property type="term" value="F:metal ion binding"/>
    <property type="evidence" value="ECO:0007669"/>
    <property type="project" value="UniProtKB-KW"/>
</dbReference>
<keyword evidence="7 13" id="KW-0479">Metal-binding</keyword>
<feature type="domain" description="Cytochrome-c3 hydrogenase C-terminal" evidence="16">
    <location>
        <begin position="229"/>
        <end position="310"/>
    </location>
</feature>
<dbReference type="GO" id="GO:0051539">
    <property type="term" value="F:4 iron, 4 sulfur cluster binding"/>
    <property type="evidence" value="ECO:0007669"/>
    <property type="project" value="UniProtKB-KW"/>
</dbReference>
<feature type="binding site" evidence="13">
    <location>
        <position position="234"/>
    </location>
    <ligand>
        <name>[4Fe-4S] cluster</name>
        <dbReference type="ChEBI" id="CHEBI:49883"/>
        <label>2</label>
    </ligand>
</feature>
<keyword evidence="11 13" id="KW-0411">Iron-sulfur</keyword>
<name>A0A2R6Y0E6_9BACL</name>
<dbReference type="Pfam" id="PF01058">
    <property type="entry name" value="Oxidored_q6"/>
    <property type="match status" value="1"/>
</dbReference>
<evidence type="ECO:0000256" key="1">
    <source>
        <dbReference type="ARBA" id="ARBA00001966"/>
    </source>
</evidence>
<keyword evidence="12 14" id="KW-0472">Membrane</keyword>
<evidence type="ECO:0000256" key="10">
    <source>
        <dbReference type="ARBA" id="ARBA00023004"/>
    </source>
</evidence>
<keyword evidence="10 13" id="KW-0408">Iron</keyword>
<feature type="binding site" evidence="13">
    <location>
        <position position="268"/>
    </location>
    <ligand>
        <name>[4Fe-4S] cluster</name>
        <dbReference type="ChEBI" id="CHEBI:49883"/>
        <label>2</label>
    </ligand>
</feature>
<dbReference type="PRINTS" id="PR00614">
    <property type="entry name" value="NIHGNASESMLL"/>
</dbReference>
<keyword evidence="5" id="KW-1003">Cell membrane</keyword>
<dbReference type="GO" id="GO:0044569">
    <property type="term" value="C:[Ni-Fe] hydrogenase complex"/>
    <property type="evidence" value="ECO:0007669"/>
    <property type="project" value="TreeGrafter"/>
</dbReference>
<dbReference type="GO" id="GO:0005886">
    <property type="term" value="C:plasma membrane"/>
    <property type="evidence" value="ECO:0007669"/>
    <property type="project" value="UniProtKB-SubCell"/>
</dbReference>
<evidence type="ECO:0000256" key="9">
    <source>
        <dbReference type="ARBA" id="ARBA00023002"/>
    </source>
</evidence>
<evidence type="ECO:0000256" key="6">
    <source>
        <dbReference type="ARBA" id="ARBA00022485"/>
    </source>
</evidence>
<accession>A0A2R6Y0E6</accession>
<comment type="cofactor">
    <cofactor evidence="1">
        <name>[4Fe-4S] cluster</name>
        <dbReference type="ChEBI" id="CHEBI:49883"/>
    </cofactor>
</comment>
<gene>
    <name evidence="17" type="ORF">BSOLF_0762</name>
</gene>
<evidence type="ECO:0000256" key="5">
    <source>
        <dbReference type="ARBA" id="ARBA00022475"/>
    </source>
</evidence>
<dbReference type="NCBIfam" id="TIGR01409">
    <property type="entry name" value="TAT_signal_seq"/>
    <property type="match status" value="1"/>
</dbReference>
<dbReference type="InterPro" id="IPR019546">
    <property type="entry name" value="TAT_signal_bac_arc"/>
</dbReference>
<evidence type="ECO:0000256" key="14">
    <source>
        <dbReference type="SAM" id="Phobius"/>
    </source>
</evidence>
<feature type="binding site" evidence="13">
    <location>
        <position position="299"/>
    </location>
    <ligand>
        <name>[3Fe-4S] cluster</name>
        <dbReference type="ChEBI" id="CHEBI:21137"/>
    </ligand>
</feature>
<dbReference type="InterPro" id="IPR037148">
    <property type="entry name" value="NiFe-Hase_small_C_sf"/>
</dbReference>
<keyword evidence="14" id="KW-1133">Transmembrane helix</keyword>
<keyword evidence="13" id="KW-0003">3Fe-4S</keyword>
<dbReference type="Gene3D" id="3.40.50.700">
    <property type="entry name" value="NADH:ubiquinone oxidoreductase-like, 20kDa subunit"/>
    <property type="match status" value="1"/>
</dbReference>
<evidence type="ECO:0000313" key="17">
    <source>
        <dbReference type="EMBL" id="PTQ56156.1"/>
    </source>
</evidence>
<dbReference type="InterPro" id="IPR006311">
    <property type="entry name" value="TAT_signal"/>
</dbReference>
<dbReference type="InterPro" id="IPR037024">
    <property type="entry name" value="NiFe_Hase_small_N_sf"/>
</dbReference>
<dbReference type="InterPro" id="IPR027394">
    <property type="entry name" value="Cytochrome-c3_hydrogenase_C"/>
</dbReference>
<dbReference type="Pfam" id="PF14720">
    <property type="entry name" value="NiFe_hyd_SSU_C"/>
    <property type="match status" value="1"/>
</dbReference>
<dbReference type="GO" id="GO:0051538">
    <property type="term" value="F:3 iron, 4 sulfur cluster binding"/>
    <property type="evidence" value="ECO:0007669"/>
    <property type="project" value="UniProtKB-KW"/>
</dbReference>
<dbReference type="InterPro" id="IPR006137">
    <property type="entry name" value="NADH_UbQ_OxRdtase-like_20kDa"/>
</dbReference>
<comment type="similarity">
    <text evidence="3">Belongs to the [NiFe]/[NiFeSe] hydrogenase small subunit family.</text>
</comment>
<dbReference type="PIRSF" id="PIRSF000310">
    <property type="entry name" value="NiFe_hyd_ssu"/>
    <property type="match status" value="1"/>
</dbReference>
<feature type="domain" description="NADH:ubiquinone oxidoreductase-like 20kDa subunit" evidence="15">
    <location>
        <begin position="65"/>
        <end position="210"/>
    </location>
</feature>
<dbReference type="EMBL" id="PEBX01000042">
    <property type="protein sequence ID" value="PTQ56156.1"/>
    <property type="molecule type" value="Genomic_DNA"/>
</dbReference>
<reference evidence="18" key="1">
    <citation type="journal article" date="2018" name="Sci. Rep.">
        <title>Lignite coal burning seam in the remote Altai Mountains harbors a hydrogen-driven thermophilic microbial community.</title>
        <authorList>
            <person name="Kadnikov V.V."/>
            <person name="Mardanov A.V."/>
            <person name="Ivasenko D.A."/>
            <person name="Antsiferov D.V."/>
            <person name="Beletsky A.V."/>
            <person name="Karnachuk O.V."/>
            <person name="Ravin N.V."/>
        </authorList>
    </citation>
    <scope>NUCLEOTIDE SEQUENCE [LARGE SCALE GENOMIC DNA]</scope>
</reference>
<dbReference type="GO" id="GO:0009055">
    <property type="term" value="F:electron transfer activity"/>
    <property type="evidence" value="ECO:0007669"/>
    <property type="project" value="TreeGrafter"/>
</dbReference>
<dbReference type="Gene3D" id="4.10.480.10">
    <property type="entry name" value="Cytochrome-c3 hydrogenase, C-terminal domain"/>
    <property type="match status" value="1"/>
</dbReference>
<evidence type="ECO:0000256" key="4">
    <source>
        <dbReference type="ARBA" id="ARBA00011771"/>
    </source>
</evidence>
<evidence type="ECO:0000256" key="13">
    <source>
        <dbReference type="PIRSR" id="PIRSR000310-1"/>
    </source>
</evidence>
<dbReference type="NCBIfam" id="TIGR00391">
    <property type="entry name" value="hydA"/>
    <property type="match status" value="1"/>
</dbReference>
<dbReference type="GO" id="GO:0009061">
    <property type="term" value="P:anaerobic respiration"/>
    <property type="evidence" value="ECO:0007669"/>
    <property type="project" value="TreeGrafter"/>
</dbReference>
<dbReference type="AlphaFoldDB" id="A0A2R6Y0E6"/>
<protein>
    <submittedName>
        <fullName evidence="17">Uptake hydrogenase small subunit</fullName>
    </submittedName>
</protein>
<evidence type="ECO:0000256" key="3">
    <source>
        <dbReference type="ARBA" id="ARBA00006605"/>
    </source>
</evidence>
<evidence type="ECO:0000256" key="7">
    <source>
        <dbReference type="ARBA" id="ARBA00022723"/>
    </source>
</evidence>
<evidence type="ECO:0000256" key="2">
    <source>
        <dbReference type="ARBA" id="ARBA00004236"/>
    </source>
</evidence>
<comment type="caution">
    <text evidence="17">The sequence shown here is derived from an EMBL/GenBank/DDBJ whole genome shotgun (WGS) entry which is preliminary data.</text>
</comment>
<evidence type="ECO:0000256" key="8">
    <source>
        <dbReference type="ARBA" id="ARBA00022729"/>
    </source>
</evidence>
<keyword evidence="14" id="KW-0812">Transmembrane</keyword>
<dbReference type="GO" id="GO:0009375">
    <property type="term" value="C:ferredoxin hydrogenase complex"/>
    <property type="evidence" value="ECO:0007669"/>
    <property type="project" value="InterPro"/>
</dbReference>
<feature type="binding site" evidence="13">
    <location>
        <position position="262"/>
    </location>
    <ligand>
        <name>[4Fe-4S] cluster</name>
        <dbReference type="ChEBI" id="CHEBI:49883"/>
        <label>2</label>
    </ligand>
</feature>